<feature type="region of interest" description="Disordered" evidence="1">
    <location>
        <begin position="102"/>
        <end position="139"/>
    </location>
</feature>
<dbReference type="AlphaFoldDB" id="A0A518BZA5"/>
<feature type="domain" description="LysM" evidence="2">
    <location>
        <begin position="141"/>
        <end position="188"/>
    </location>
</feature>
<evidence type="ECO:0000313" key="4">
    <source>
        <dbReference type="Proteomes" id="UP000320386"/>
    </source>
</evidence>
<evidence type="ECO:0000259" key="2">
    <source>
        <dbReference type="PROSITE" id="PS51782"/>
    </source>
</evidence>
<dbReference type="InterPro" id="IPR036779">
    <property type="entry name" value="LysM_dom_sf"/>
</dbReference>
<dbReference type="EMBL" id="CP036280">
    <property type="protein sequence ID" value="QDU72301.1"/>
    <property type="molecule type" value="Genomic_DNA"/>
</dbReference>
<evidence type="ECO:0000256" key="1">
    <source>
        <dbReference type="SAM" id="MobiDB-lite"/>
    </source>
</evidence>
<gene>
    <name evidence="3" type="ORF">Pan265_21650</name>
</gene>
<feature type="region of interest" description="Disordered" evidence="1">
    <location>
        <begin position="201"/>
        <end position="220"/>
    </location>
</feature>
<feature type="domain" description="LysM" evidence="2">
    <location>
        <begin position="214"/>
        <end position="264"/>
    </location>
</feature>
<dbReference type="SMART" id="SM00257">
    <property type="entry name" value="LysM"/>
    <property type="match status" value="2"/>
</dbReference>
<dbReference type="InterPro" id="IPR018392">
    <property type="entry name" value="LysM"/>
</dbReference>
<feature type="compositionally biased region" description="Acidic residues" evidence="1">
    <location>
        <begin position="109"/>
        <end position="119"/>
    </location>
</feature>
<dbReference type="PANTHER" id="PTHR34700:SF4">
    <property type="entry name" value="PHAGE-LIKE ELEMENT PBSX PROTEIN XKDP"/>
    <property type="match status" value="1"/>
</dbReference>
<organism evidence="3 4">
    <name type="scientific">Mucisphaera calidilacus</name>
    <dbReference type="NCBI Taxonomy" id="2527982"/>
    <lineage>
        <taxon>Bacteria</taxon>
        <taxon>Pseudomonadati</taxon>
        <taxon>Planctomycetota</taxon>
        <taxon>Phycisphaerae</taxon>
        <taxon>Phycisphaerales</taxon>
        <taxon>Phycisphaeraceae</taxon>
        <taxon>Mucisphaera</taxon>
    </lineage>
</organism>
<dbReference type="OrthoDB" id="292277at2"/>
<reference evidence="3 4" key="1">
    <citation type="submission" date="2019-02" db="EMBL/GenBank/DDBJ databases">
        <title>Deep-cultivation of Planctomycetes and their phenomic and genomic characterization uncovers novel biology.</title>
        <authorList>
            <person name="Wiegand S."/>
            <person name="Jogler M."/>
            <person name="Boedeker C."/>
            <person name="Pinto D."/>
            <person name="Vollmers J."/>
            <person name="Rivas-Marin E."/>
            <person name="Kohn T."/>
            <person name="Peeters S.H."/>
            <person name="Heuer A."/>
            <person name="Rast P."/>
            <person name="Oberbeckmann S."/>
            <person name="Bunk B."/>
            <person name="Jeske O."/>
            <person name="Meyerdierks A."/>
            <person name="Storesund J.E."/>
            <person name="Kallscheuer N."/>
            <person name="Luecker S."/>
            <person name="Lage O.M."/>
            <person name="Pohl T."/>
            <person name="Merkel B.J."/>
            <person name="Hornburger P."/>
            <person name="Mueller R.-W."/>
            <person name="Bruemmer F."/>
            <person name="Labrenz M."/>
            <person name="Spormann A.M."/>
            <person name="Op den Camp H."/>
            <person name="Overmann J."/>
            <person name="Amann R."/>
            <person name="Jetten M.S.M."/>
            <person name="Mascher T."/>
            <person name="Medema M.H."/>
            <person name="Devos D.P."/>
            <person name="Kaster A.-K."/>
            <person name="Ovreas L."/>
            <person name="Rohde M."/>
            <person name="Galperin M.Y."/>
            <person name="Jogler C."/>
        </authorList>
    </citation>
    <scope>NUCLEOTIDE SEQUENCE [LARGE SCALE GENOMIC DNA]</scope>
    <source>
        <strain evidence="3 4">Pan265</strain>
    </source>
</reference>
<keyword evidence="4" id="KW-1185">Reference proteome</keyword>
<dbReference type="PANTHER" id="PTHR34700">
    <property type="entry name" value="POTASSIUM BINDING PROTEIN KBP"/>
    <property type="match status" value="1"/>
</dbReference>
<proteinExistence type="predicted"/>
<protein>
    <submittedName>
        <fullName evidence="3">LysM domain/BON superfamily protein</fullName>
    </submittedName>
</protein>
<evidence type="ECO:0000313" key="3">
    <source>
        <dbReference type="EMBL" id="QDU72301.1"/>
    </source>
</evidence>
<feature type="region of interest" description="Disordered" evidence="1">
    <location>
        <begin position="39"/>
        <end position="71"/>
    </location>
</feature>
<dbReference type="CDD" id="cd00118">
    <property type="entry name" value="LysM"/>
    <property type="match status" value="2"/>
</dbReference>
<dbReference type="Pfam" id="PF01476">
    <property type="entry name" value="LysM"/>
    <property type="match status" value="2"/>
</dbReference>
<dbReference type="RefSeq" id="WP_145446476.1">
    <property type="nucleotide sequence ID" value="NZ_CP036280.1"/>
</dbReference>
<name>A0A518BZA5_9BACT</name>
<dbReference type="Proteomes" id="UP000320386">
    <property type="component" value="Chromosome"/>
</dbReference>
<dbReference type="Gene3D" id="3.10.350.10">
    <property type="entry name" value="LysM domain"/>
    <property type="match status" value="2"/>
</dbReference>
<accession>A0A518BZA5</accession>
<dbReference type="KEGG" id="mcad:Pan265_21650"/>
<sequence>MKAPYYIALVLGVLVCAFAVTYRVTSSGGVAEEETQVVASVPDDGGLKPAPPLPDPEAEPEPVVEPPTNGRRPLLVPVGAADETEPVNAGPLIPMRAEPGLAESAEPREEPEDDVEVSEPEPAGPPVLRITDPPTASDRPRTYIVEEGDTFTTIAQKVYGESRHWIHLARANGTLDPIKLQIGTEIILPRIDASSDAQPLTEAEQGIRSPEKVRQHTVKPGESLSSISMKYYQTATKWRTIFNANRKVIGSDPNAIRAGMTIIIPPVPVREQDE</sequence>
<dbReference type="PROSITE" id="PS51782">
    <property type="entry name" value="LYSM"/>
    <property type="match status" value="2"/>
</dbReference>
<dbReference type="InterPro" id="IPR052196">
    <property type="entry name" value="Bact_Kbp"/>
</dbReference>
<dbReference type="SUPFAM" id="SSF54106">
    <property type="entry name" value="LysM domain"/>
    <property type="match status" value="2"/>
</dbReference>